<sequence>MREVADDVLSEEFQKELGLESISAAQLSRKHIQVETALLEQIFAELVAQILKQANTRRCRKDFKIIDSTTSGLCLEKYNLAVFRKTKAGIKVHLRLVFVDENDVDPEKVVMPVPNFLETCILRLLFEYVVS</sequence>
<evidence type="ECO:0008006" key="3">
    <source>
        <dbReference type="Google" id="ProtNLM"/>
    </source>
</evidence>
<reference evidence="1 2" key="1">
    <citation type="submission" date="2023-09" db="EMBL/GenBank/DDBJ databases">
        <title>Complete Genome and Methylome dissection of Bacillus brevis NEB573 original source of BbsI restriction endonuclease.</title>
        <authorList>
            <person name="Fomenkov A."/>
            <person name="Roberts R.D."/>
        </authorList>
    </citation>
    <scope>NUCLEOTIDE SEQUENCE [LARGE SCALE GENOMIC DNA]</scope>
    <source>
        <strain evidence="1 2">NEB573</strain>
    </source>
</reference>
<proteinExistence type="predicted"/>
<dbReference type="EMBL" id="CP134050">
    <property type="protein sequence ID" value="WNC13024.1"/>
    <property type="molecule type" value="Genomic_DNA"/>
</dbReference>
<organism evidence="1 2">
    <name type="scientific">Brevibacillus brevis</name>
    <name type="common">Bacillus brevis</name>
    <dbReference type="NCBI Taxonomy" id="1393"/>
    <lineage>
        <taxon>Bacteria</taxon>
        <taxon>Bacillati</taxon>
        <taxon>Bacillota</taxon>
        <taxon>Bacilli</taxon>
        <taxon>Bacillales</taxon>
        <taxon>Paenibacillaceae</taxon>
        <taxon>Brevibacillus</taxon>
    </lineage>
</organism>
<keyword evidence="2" id="KW-1185">Reference proteome</keyword>
<dbReference type="Proteomes" id="UP001256827">
    <property type="component" value="Chromosome"/>
</dbReference>
<evidence type="ECO:0000313" key="2">
    <source>
        <dbReference type="Proteomes" id="UP001256827"/>
    </source>
</evidence>
<name>A0ABY9SZJ5_BREBE</name>
<protein>
    <recommendedName>
        <fullName evidence="3">Transposase</fullName>
    </recommendedName>
</protein>
<evidence type="ECO:0000313" key="1">
    <source>
        <dbReference type="EMBL" id="WNC13024.1"/>
    </source>
</evidence>
<gene>
    <name evidence="1" type="ORF">RGB73_20180</name>
</gene>
<accession>A0ABY9SZJ5</accession>
<dbReference type="RefSeq" id="WP_310764537.1">
    <property type="nucleotide sequence ID" value="NZ_CP134050.1"/>
</dbReference>